<keyword evidence="2" id="KW-0732">Signal</keyword>
<keyword evidence="1" id="KW-0472">Membrane</keyword>
<evidence type="ECO:0000256" key="1">
    <source>
        <dbReference type="SAM" id="Phobius"/>
    </source>
</evidence>
<reference evidence="3 4" key="1">
    <citation type="submission" date="2012-05" db="EMBL/GenBank/DDBJ databases">
        <authorList>
            <person name="Weinstock G."/>
            <person name="Sodergren E."/>
            <person name="Lobos E.A."/>
            <person name="Fulton L."/>
            <person name="Fulton R."/>
            <person name="Courtney L."/>
            <person name="Fronick C."/>
            <person name="O'Laughlin M."/>
            <person name="Godfrey J."/>
            <person name="Wilson R.M."/>
            <person name="Miner T."/>
            <person name="Farmer C."/>
            <person name="Delehaunty K."/>
            <person name="Cordes M."/>
            <person name="Minx P."/>
            <person name="Tomlinson C."/>
            <person name="Chen J."/>
            <person name="Wollam A."/>
            <person name="Pepin K.H."/>
            <person name="Bhonagiri V."/>
            <person name="Zhang X."/>
            <person name="Suruliraj S."/>
            <person name="Warren W."/>
            <person name="Mitreva M."/>
            <person name="Mardis E.R."/>
            <person name="Wilson R.K."/>
        </authorList>
    </citation>
    <scope>NUCLEOTIDE SEQUENCE [LARGE SCALE GENOMIC DNA]</scope>
    <source>
        <strain evidence="3 4">F0037</strain>
    </source>
</reference>
<gene>
    <name evidence="3" type="ORF">HMPREF9134_01020</name>
</gene>
<keyword evidence="1" id="KW-0812">Transmembrane</keyword>
<name>L1NDF6_9PORP</name>
<evidence type="ECO:0000256" key="2">
    <source>
        <dbReference type="SAM" id="SignalP"/>
    </source>
</evidence>
<keyword evidence="1" id="KW-1133">Transmembrane helix</keyword>
<feature type="chain" id="PRO_5003955062" evidence="2">
    <location>
        <begin position="33"/>
        <end position="593"/>
    </location>
</feature>
<dbReference type="PANTHER" id="PTHR40940">
    <property type="entry name" value="PROTEIN BATD-RELATED"/>
    <property type="match status" value="1"/>
</dbReference>
<accession>L1NDF6</accession>
<evidence type="ECO:0000313" key="3">
    <source>
        <dbReference type="EMBL" id="EKY01300.1"/>
    </source>
</evidence>
<dbReference type="HOGENOM" id="CLU_016843_0_0_10"/>
<sequence length="593" mass="65618">MVAQLALRHRALWYCLLSLTCVLSLHSQSVQIEVPTTVIQGKPFQLSYSIQGEAELTRFDNPRLQGLALLYGPAQEHSSRFQSINGRTTSSVSTSVTYTLLAENIGTATIGATTAVIGGRQVQVRGASIRVLPSKGGSAEASTSSTGRYLYRAIPGTTTVYEQQAIPIHYKLYSSTEFELSSIKAPEYDGFISESEPPGDGRKQLVLENYQGTNYRTVVLREDVLFPQRSGTLTIPSSEVGIRIPVALDTDDPFFGSTTIVDRLLRSAPITVQVRPLPTEGRPSDFSGAVGAFRMKAELLTKAPKTNESVTLRLTLEGTGNLKLAKAPSIKFPETFEVYDPKETYEQRVLPSNVEGKKVIEYFAIPRRVGKVTIPSVSFSFFNPQTHRYETLHSPNFTLEVAQGKASSDLTSGEGGEGIVHQQGLRPEHSEKGQTAIPLLGFVSGLGYVLIYFLLIILSFVIYTYLDRSRRLRADSLTYNATRASSVATKRLRLSAQYLREGKREAFYEEVMRALWGYLGDKLRLPVSELSRASVSEILTQRGLEGDLIHELTSVIDEAEFARFAPVREGDMQQLYDRAAQIIGQIDSHKLRK</sequence>
<dbReference type="STRING" id="1127696.HMPREF9134_01020"/>
<dbReference type="PANTHER" id="PTHR40940:SF2">
    <property type="entry name" value="BATD"/>
    <property type="match status" value="1"/>
</dbReference>
<comment type="caution">
    <text evidence="3">The sequence shown here is derived from an EMBL/GenBank/DDBJ whole genome shotgun (WGS) entry which is preliminary data.</text>
</comment>
<dbReference type="RefSeq" id="WP_005469514.1">
    <property type="nucleotide sequence ID" value="NZ_KB291047.1"/>
</dbReference>
<evidence type="ECO:0000313" key="4">
    <source>
        <dbReference type="Proteomes" id="UP000010408"/>
    </source>
</evidence>
<dbReference type="PATRIC" id="fig|1127696.3.peg.926"/>
<feature type="transmembrane region" description="Helical" evidence="1">
    <location>
        <begin position="439"/>
        <end position="466"/>
    </location>
</feature>
<dbReference type="eggNOG" id="COG0457">
    <property type="taxonomic scope" value="Bacteria"/>
</dbReference>
<protein>
    <submittedName>
        <fullName evidence="3">BatD family protein</fullName>
    </submittedName>
</protein>
<dbReference type="AlphaFoldDB" id="L1NDF6"/>
<dbReference type="Pfam" id="PF13584">
    <property type="entry name" value="BatD"/>
    <property type="match status" value="2"/>
</dbReference>
<dbReference type="Proteomes" id="UP000010408">
    <property type="component" value="Unassembled WGS sequence"/>
</dbReference>
<dbReference type="InterPro" id="IPR025738">
    <property type="entry name" value="BatD"/>
</dbReference>
<proteinExistence type="predicted"/>
<feature type="signal peptide" evidence="2">
    <location>
        <begin position="1"/>
        <end position="32"/>
    </location>
</feature>
<organism evidence="3 4">
    <name type="scientific">Porphyromonas catoniae F0037</name>
    <dbReference type="NCBI Taxonomy" id="1127696"/>
    <lineage>
        <taxon>Bacteria</taxon>
        <taxon>Pseudomonadati</taxon>
        <taxon>Bacteroidota</taxon>
        <taxon>Bacteroidia</taxon>
        <taxon>Bacteroidales</taxon>
        <taxon>Porphyromonadaceae</taxon>
        <taxon>Porphyromonas</taxon>
    </lineage>
</organism>
<dbReference type="EMBL" id="AMEQ01000027">
    <property type="protein sequence ID" value="EKY01300.1"/>
    <property type="molecule type" value="Genomic_DNA"/>
</dbReference>